<gene>
    <name evidence="6" type="ORF">Purlil1_11281</name>
</gene>
<evidence type="ECO:0000313" key="6">
    <source>
        <dbReference type="EMBL" id="KAK4082506.1"/>
    </source>
</evidence>
<sequence length="472" mass="52026">MAYSGTGLVTGPQVLSEASTAFAPTLNDAPLLPIGFPDVQHSSVAWAGTDFAEHSDVVVRLNDLDITEVDEALQHFKGSATRRLLSVVTADVYGKALGLDGDLMSRETFPLPNLGPKLDKLRLNLHDGTGFGLIRGLDLQKYNMKDLTILHLGIQCHLTNRQGRQNKKGNMLVHIVANDLSKERADHRLHSTTPIIAHEGGEIIRCATRSTASLRGSCITASACNGCNVLAASQSDPPHALARPFWPSALQVDGVSVQTETDKGNEIDESIGVVSAQIGDGKHIARWRPGTELTYTIFEETFKNANDATYASQLLGAAIHMWGDFGVTFRRVERNDGAHFRVAYRDSPLYGSKPTFATSFLPDYTADRRTLYVYAFAFAEPQIQHLANILAHEIGHILGFRHEFAMEEEQSRRSVTLGSRNPNSIMSYYPDARQFKVTQQDREEMKSFYALSSADYKGLELTDCVPDCIPYP</sequence>
<evidence type="ECO:0000256" key="3">
    <source>
        <dbReference type="ARBA" id="ARBA00022801"/>
    </source>
</evidence>
<dbReference type="Pfam" id="PF00413">
    <property type="entry name" value="Peptidase_M10"/>
    <property type="match status" value="1"/>
</dbReference>
<dbReference type="InterPro" id="IPR024079">
    <property type="entry name" value="MetalloPept_cat_dom_sf"/>
</dbReference>
<evidence type="ECO:0000256" key="2">
    <source>
        <dbReference type="ARBA" id="ARBA00022723"/>
    </source>
</evidence>
<dbReference type="Proteomes" id="UP001287286">
    <property type="component" value="Unassembled WGS sequence"/>
</dbReference>
<comment type="caution">
    <text evidence="6">The sequence shown here is derived from an EMBL/GenBank/DDBJ whole genome shotgun (WGS) entry which is preliminary data.</text>
</comment>
<keyword evidence="3" id="KW-0378">Hydrolase</keyword>
<evidence type="ECO:0000256" key="4">
    <source>
        <dbReference type="ARBA" id="ARBA00022833"/>
    </source>
</evidence>
<protein>
    <recommendedName>
        <fullName evidence="5">Peptidase M10 metallopeptidase domain-containing protein</fullName>
    </recommendedName>
</protein>
<keyword evidence="7" id="KW-1185">Reference proteome</keyword>
<organism evidence="6 7">
    <name type="scientific">Purpureocillium lilacinum</name>
    <name type="common">Paecilomyces lilacinus</name>
    <dbReference type="NCBI Taxonomy" id="33203"/>
    <lineage>
        <taxon>Eukaryota</taxon>
        <taxon>Fungi</taxon>
        <taxon>Dikarya</taxon>
        <taxon>Ascomycota</taxon>
        <taxon>Pezizomycotina</taxon>
        <taxon>Sordariomycetes</taxon>
        <taxon>Hypocreomycetidae</taxon>
        <taxon>Hypocreales</taxon>
        <taxon>Ophiocordycipitaceae</taxon>
        <taxon>Purpureocillium</taxon>
    </lineage>
</organism>
<dbReference type="EMBL" id="JAWRVI010000065">
    <property type="protein sequence ID" value="KAK4082506.1"/>
    <property type="molecule type" value="Genomic_DNA"/>
</dbReference>
<dbReference type="SUPFAM" id="SSF51197">
    <property type="entry name" value="Clavaminate synthase-like"/>
    <property type="match status" value="1"/>
</dbReference>
<evidence type="ECO:0000259" key="5">
    <source>
        <dbReference type="Pfam" id="PF00413"/>
    </source>
</evidence>
<dbReference type="Gene3D" id="3.40.390.10">
    <property type="entry name" value="Collagenase (Catalytic Domain)"/>
    <property type="match status" value="1"/>
</dbReference>
<dbReference type="InterPro" id="IPR001818">
    <property type="entry name" value="Pept_M10_metallopeptidase"/>
</dbReference>
<reference evidence="6 7" key="1">
    <citation type="journal article" date="2024" name="Microbiol. Resour. Announc.">
        <title>Genome annotations for the ascomycete fungi Trichoderma harzianum, Trichoderma aggressivum, and Purpureocillium lilacinum.</title>
        <authorList>
            <person name="Beijen E.P.W."/>
            <person name="Ohm R.A."/>
        </authorList>
    </citation>
    <scope>NUCLEOTIDE SEQUENCE [LARGE SCALE GENOMIC DNA]</scope>
    <source>
        <strain evidence="6 7">CBS 150709</strain>
    </source>
</reference>
<name>A0ABR0BKU6_PURLI</name>
<keyword evidence="4" id="KW-0862">Zinc</keyword>
<evidence type="ECO:0000313" key="7">
    <source>
        <dbReference type="Proteomes" id="UP001287286"/>
    </source>
</evidence>
<keyword evidence="1" id="KW-0645">Protease</keyword>
<proteinExistence type="predicted"/>
<feature type="domain" description="Peptidase M10 metallopeptidase" evidence="5">
    <location>
        <begin position="287"/>
        <end position="403"/>
    </location>
</feature>
<evidence type="ECO:0000256" key="1">
    <source>
        <dbReference type="ARBA" id="ARBA00022670"/>
    </source>
</evidence>
<accession>A0ABR0BKU6</accession>
<keyword evidence="2" id="KW-0479">Metal-binding</keyword>
<dbReference type="SUPFAM" id="SSF55486">
    <property type="entry name" value="Metalloproteases ('zincins'), catalytic domain"/>
    <property type="match status" value="1"/>
</dbReference>